<dbReference type="Proteomes" id="UP000812270">
    <property type="component" value="Unassembled WGS sequence"/>
</dbReference>
<dbReference type="PROSITE" id="PS51257">
    <property type="entry name" value="PROKAR_LIPOPROTEIN"/>
    <property type="match status" value="1"/>
</dbReference>
<dbReference type="InterPro" id="IPR058625">
    <property type="entry name" value="MdtA-like_BSH"/>
</dbReference>
<dbReference type="PANTHER" id="PTHR30158">
    <property type="entry name" value="ACRA/E-RELATED COMPONENT OF DRUG EFFLUX TRANSPORTER"/>
    <property type="match status" value="1"/>
</dbReference>
<keyword evidence="9" id="KW-1185">Reference proteome</keyword>
<organism evidence="8 9">
    <name type="scientific">Pinibacter aurantiacus</name>
    <dbReference type="NCBI Taxonomy" id="2851599"/>
    <lineage>
        <taxon>Bacteria</taxon>
        <taxon>Pseudomonadati</taxon>
        <taxon>Bacteroidota</taxon>
        <taxon>Chitinophagia</taxon>
        <taxon>Chitinophagales</taxon>
        <taxon>Chitinophagaceae</taxon>
        <taxon>Pinibacter</taxon>
    </lineage>
</organism>
<feature type="domain" description="Multidrug resistance protein MdtA-like alpha-helical hairpin" evidence="4">
    <location>
        <begin position="99"/>
        <end position="167"/>
    </location>
</feature>
<evidence type="ECO:0000259" key="4">
    <source>
        <dbReference type="Pfam" id="PF25876"/>
    </source>
</evidence>
<dbReference type="EMBL" id="JAHSPG010000016">
    <property type="protein sequence ID" value="MBV4359701.1"/>
    <property type="molecule type" value="Genomic_DNA"/>
</dbReference>
<proteinExistence type="inferred from homology"/>
<evidence type="ECO:0000259" key="7">
    <source>
        <dbReference type="Pfam" id="PF25967"/>
    </source>
</evidence>
<reference evidence="8" key="1">
    <citation type="submission" date="2021-06" db="EMBL/GenBank/DDBJ databases">
        <authorList>
            <person name="Huq M.A."/>
        </authorList>
    </citation>
    <scope>NUCLEOTIDE SEQUENCE</scope>
    <source>
        <strain evidence="8">MAH-26</strain>
    </source>
</reference>
<evidence type="ECO:0000313" key="8">
    <source>
        <dbReference type="EMBL" id="MBV4359701.1"/>
    </source>
</evidence>
<dbReference type="NCBIfam" id="TIGR01730">
    <property type="entry name" value="RND_mfp"/>
    <property type="match status" value="1"/>
</dbReference>
<evidence type="ECO:0000256" key="1">
    <source>
        <dbReference type="ARBA" id="ARBA00004196"/>
    </source>
</evidence>
<evidence type="ECO:0000259" key="5">
    <source>
        <dbReference type="Pfam" id="PF25917"/>
    </source>
</evidence>
<evidence type="ECO:0000256" key="3">
    <source>
        <dbReference type="SAM" id="SignalP"/>
    </source>
</evidence>
<dbReference type="InterPro" id="IPR006143">
    <property type="entry name" value="RND_pump_MFP"/>
</dbReference>
<comment type="subcellular location">
    <subcellularLocation>
        <location evidence="1">Cell envelope</location>
    </subcellularLocation>
</comment>
<protein>
    <submittedName>
        <fullName evidence="8">Efflux RND transporter periplasmic adaptor subunit</fullName>
    </submittedName>
</protein>
<feature type="domain" description="Multidrug resistance protein MdtA-like beta-barrel" evidence="6">
    <location>
        <begin position="206"/>
        <end position="287"/>
    </location>
</feature>
<dbReference type="GO" id="GO:0005886">
    <property type="term" value="C:plasma membrane"/>
    <property type="evidence" value="ECO:0007669"/>
    <property type="project" value="TreeGrafter"/>
</dbReference>
<comment type="similarity">
    <text evidence="2">Belongs to the membrane fusion protein (MFP) (TC 8.A.1) family.</text>
</comment>
<dbReference type="InterPro" id="IPR058626">
    <property type="entry name" value="MdtA-like_b-barrel"/>
</dbReference>
<evidence type="ECO:0000313" key="9">
    <source>
        <dbReference type="Proteomes" id="UP000812270"/>
    </source>
</evidence>
<dbReference type="GO" id="GO:0022857">
    <property type="term" value="F:transmembrane transporter activity"/>
    <property type="evidence" value="ECO:0007669"/>
    <property type="project" value="InterPro"/>
</dbReference>
<dbReference type="GO" id="GO:0030313">
    <property type="term" value="C:cell envelope"/>
    <property type="evidence" value="ECO:0007669"/>
    <property type="project" value="UniProtKB-SubCell"/>
</dbReference>
<comment type="caution">
    <text evidence="8">The sequence shown here is derived from an EMBL/GenBank/DDBJ whole genome shotgun (WGS) entry which is preliminary data.</text>
</comment>
<dbReference type="Pfam" id="PF25967">
    <property type="entry name" value="RND-MFP_C"/>
    <property type="match status" value="1"/>
</dbReference>
<dbReference type="Pfam" id="PF25944">
    <property type="entry name" value="Beta-barrel_RND"/>
    <property type="match status" value="1"/>
</dbReference>
<sequence>MKPCQAIPFLFLFFAFAACKDKNEQAKQPVPEVQVVKVGQRDLPVYMEYVGQTFGQSDVEIQPRVNGWVQNIAFKEGSSVKKGQLLYIIQDDELKDREQAASAELSQANIMLVKAKSDLDRVKPLADMNALSKRDLDAAQATYDAQKEAVRSAQASLSNARLQLSYSRITSPINGVIGISKVQVGDYVKNIGQTPINTVSTLGALRVRFPITEKDYLMFKQKLTPDQLRSLDVEFVLNDGTIFPEKGRLDFANREVDPTTGSLLVQAVVENKSNLLRPGQYVKVRFKAYEFPNAIMVPQEAINQMQNVYMAYLVNDSNRINPRPVKVGERSGSNWVVTDGLKPGDNVALVGNAFIKAGMEIKPVPKAYSYDSTSTKQ</sequence>
<dbReference type="AlphaFoldDB" id="A0A9E2W984"/>
<dbReference type="GO" id="GO:0046677">
    <property type="term" value="P:response to antibiotic"/>
    <property type="evidence" value="ECO:0007669"/>
    <property type="project" value="TreeGrafter"/>
</dbReference>
<name>A0A9E2W984_9BACT</name>
<feature type="domain" description="Multidrug resistance protein MdtA-like barrel-sandwich hybrid" evidence="5">
    <location>
        <begin position="59"/>
        <end position="199"/>
    </location>
</feature>
<evidence type="ECO:0000259" key="6">
    <source>
        <dbReference type="Pfam" id="PF25944"/>
    </source>
</evidence>
<feature type="domain" description="Multidrug resistance protein MdtA-like C-terminal permuted SH3" evidence="7">
    <location>
        <begin position="293"/>
        <end position="347"/>
    </location>
</feature>
<keyword evidence="3" id="KW-0732">Signal</keyword>
<evidence type="ECO:0000256" key="2">
    <source>
        <dbReference type="ARBA" id="ARBA00009477"/>
    </source>
</evidence>
<dbReference type="Pfam" id="PF25917">
    <property type="entry name" value="BSH_RND"/>
    <property type="match status" value="1"/>
</dbReference>
<dbReference type="InterPro" id="IPR058627">
    <property type="entry name" value="MdtA-like_C"/>
</dbReference>
<dbReference type="RefSeq" id="WP_217793969.1">
    <property type="nucleotide sequence ID" value="NZ_JAHSPG010000016.1"/>
</dbReference>
<feature type="signal peptide" evidence="3">
    <location>
        <begin position="1"/>
        <end position="17"/>
    </location>
</feature>
<dbReference type="Pfam" id="PF25876">
    <property type="entry name" value="HH_MFP_RND"/>
    <property type="match status" value="1"/>
</dbReference>
<accession>A0A9E2W984</accession>
<feature type="chain" id="PRO_5039657328" evidence="3">
    <location>
        <begin position="18"/>
        <end position="377"/>
    </location>
</feature>
<dbReference type="InterPro" id="IPR058624">
    <property type="entry name" value="MdtA-like_HH"/>
</dbReference>
<gene>
    <name evidence="8" type="ORF">KTO63_21205</name>
</gene>